<comment type="subcellular location">
    <subcellularLocation>
        <location evidence="1">Endomembrane system</location>
    </subcellularLocation>
</comment>
<comment type="caution">
    <text evidence="7">The sequence shown here is derived from an EMBL/GenBank/DDBJ whole genome shotgun (WGS) entry which is preliminary data.</text>
</comment>
<dbReference type="CDD" id="cd13553">
    <property type="entry name" value="PBP2_NrtA_CpmA_like"/>
    <property type="match status" value="1"/>
</dbReference>
<dbReference type="EMBL" id="JANUGU010000005">
    <property type="protein sequence ID" value="MCS0659441.1"/>
    <property type="molecule type" value="Genomic_DNA"/>
</dbReference>
<keyword evidence="8" id="KW-1185">Reference proteome</keyword>
<keyword evidence="2" id="KW-0813">Transport</keyword>
<evidence type="ECO:0000256" key="5">
    <source>
        <dbReference type="ARBA" id="ARBA00022729"/>
    </source>
</evidence>
<keyword evidence="6" id="KW-0472">Membrane</keyword>
<reference evidence="7 8" key="1">
    <citation type="submission" date="2022-08" db="EMBL/GenBank/DDBJ databases">
        <title>Reclassification of Massilia species as members of the genera Telluria, Duganella, Pseudoduganella, Mokoshia gen. nov. and Zemynaea gen. nov. using orthogonal and non-orthogonal genome-based approaches.</title>
        <authorList>
            <person name="Bowman J.P."/>
        </authorList>
    </citation>
    <scope>NUCLEOTIDE SEQUENCE [LARGE SCALE GENOMIC DNA]</scope>
    <source>
        <strain evidence="7 8">JCM 31606</strain>
    </source>
</reference>
<name>A0ABT2CZN5_9BURK</name>
<dbReference type="PANTHER" id="PTHR30024:SF7">
    <property type="entry name" value="NITRATE_NITRITE BINDING PROTEIN NRTA"/>
    <property type="match status" value="1"/>
</dbReference>
<evidence type="ECO:0000256" key="2">
    <source>
        <dbReference type="ARBA" id="ARBA00022448"/>
    </source>
</evidence>
<evidence type="ECO:0000313" key="7">
    <source>
        <dbReference type="EMBL" id="MCS0659441.1"/>
    </source>
</evidence>
<evidence type="ECO:0000256" key="3">
    <source>
        <dbReference type="ARBA" id="ARBA00022475"/>
    </source>
</evidence>
<dbReference type="Gene3D" id="3.40.190.10">
    <property type="entry name" value="Periplasmic binding protein-like II"/>
    <property type="match status" value="2"/>
</dbReference>
<dbReference type="SUPFAM" id="SSF53850">
    <property type="entry name" value="Periplasmic binding protein-like II"/>
    <property type="match status" value="1"/>
</dbReference>
<gene>
    <name evidence="7" type="ORF">NX778_15330</name>
</gene>
<evidence type="ECO:0000256" key="1">
    <source>
        <dbReference type="ARBA" id="ARBA00004308"/>
    </source>
</evidence>
<sequence>MTGMAGGGYVAGSDKPEIETLRLGFMPLTDCASLVMASVLGLDQKYGIRIVLSREQSWSGMRDRLARGELDCAQLLYAMVYAVQQGIGSLRMDMAVLMNLNQNGQSITLSRKLAGRGAVDGASLAALVAAEPRRFTFAHTFPTGNHALWLYYWLAAAGIDPLADANLATVPPSQMAPSLAAGHVDGFCAGEPWGARAVREGVGVTVATSQQVWPDHPGKALAATAAFVRKNPNTCRALVAAVLEAGRWIDASAANRDAAAEAIASPAFVNVPRELIRERMLGSYEDGLGRRWHDRHRLRFYGDGAATFPWLSDGMWFMTQHRRWGLLQYDPDYRAVAARVNRIALYREAAELSGTPLPSSDTRSSILIDGSVWDGRDPAAYAASFAARKSA</sequence>
<dbReference type="PANTHER" id="PTHR30024">
    <property type="entry name" value="ALIPHATIC SULFONATES-BINDING PROTEIN-RELATED"/>
    <property type="match status" value="1"/>
</dbReference>
<keyword evidence="4" id="KW-0997">Cell inner membrane</keyword>
<proteinExistence type="predicted"/>
<evidence type="ECO:0000313" key="8">
    <source>
        <dbReference type="Proteomes" id="UP001204621"/>
    </source>
</evidence>
<organism evidence="7 8">
    <name type="scientific">Massilia terrae</name>
    <dbReference type="NCBI Taxonomy" id="1811224"/>
    <lineage>
        <taxon>Bacteria</taxon>
        <taxon>Pseudomonadati</taxon>
        <taxon>Pseudomonadota</taxon>
        <taxon>Betaproteobacteria</taxon>
        <taxon>Burkholderiales</taxon>
        <taxon>Oxalobacteraceae</taxon>
        <taxon>Telluria group</taxon>
        <taxon>Massilia</taxon>
    </lineage>
</organism>
<dbReference type="InterPro" id="IPR044527">
    <property type="entry name" value="NrtA/CpmA_ABC-bd_dom"/>
</dbReference>
<evidence type="ECO:0000256" key="6">
    <source>
        <dbReference type="ARBA" id="ARBA00023136"/>
    </source>
</evidence>
<evidence type="ECO:0000256" key="4">
    <source>
        <dbReference type="ARBA" id="ARBA00022519"/>
    </source>
</evidence>
<protein>
    <submittedName>
        <fullName evidence="7">ABC transporter substrate-binding protein</fullName>
    </submittedName>
</protein>
<keyword evidence="5" id="KW-0732">Signal</keyword>
<accession>A0ABT2CZN5</accession>
<keyword evidence="3" id="KW-1003">Cell membrane</keyword>
<dbReference type="Proteomes" id="UP001204621">
    <property type="component" value="Unassembled WGS sequence"/>
</dbReference>
<dbReference type="Pfam" id="PF13379">
    <property type="entry name" value="NMT1_2"/>
    <property type="match status" value="1"/>
</dbReference>